<proteinExistence type="predicted"/>
<evidence type="ECO:0000256" key="1">
    <source>
        <dbReference type="SAM" id="Phobius"/>
    </source>
</evidence>
<keyword evidence="1" id="KW-0472">Membrane</keyword>
<reference evidence="2 3" key="1">
    <citation type="submission" date="2016-10" db="EMBL/GenBank/DDBJ databases">
        <authorList>
            <person name="de Groot N.N."/>
        </authorList>
    </citation>
    <scope>NUCLEOTIDE SEQUENCE [LARGE SCALE GENOMIC DNA]</scope>
    <source>
        <strain evidence="2 3">CGMCC 1.10267</strain>
    </source>
</reference>
<protein>
    <submittedName>
        <fullName evidence="2">Uncharacterized protein</fullName>
    </submittedName>
</protein>
<dbReference type="Proteomes" id="UP000199495">
    <property type="component" value="Unassembled WGS sequence"/>
</dbReference>
<accession>A0A1G7UQG0</accession>
<evidence type="ECO:0000313" key="2">
    <source>
        <dbReference type="EMBL" id="SDG49369.1"/>
    </source>
</evidence>
<name>A0A1G7UQG0_9HYPH</name>
<keyword evidence="1" id="KW-0812">Transmembrane</keyword>
<feature type="transmembrane region" description="Helical" evidence="1">
    <location>
        <begin position="12"/>
        <end position="38"/>
    </location>
</feature>
<sequence length="39" mass="4033">MSYKLTTQKFVSMSVAALTGAGLCAMFTMVLFVTGALAA</sequence>
<gene>
    <name evidence="2" type="ORF">SAMN04487974_103195</name>
</gene>
<dbReference type="EMBL" id="FNCS01000003">
    <property type="protein sequence ID" value="SDG49369.1"/>
    <property type="molecule type" value="Genomic_DNA"/>
</dbReference>
<evidence type="ECO:0000313" key="3">
    <source>
        <dbReference type="Proteomes" id="UP000199495"/>
    </source>
</evidence>
<dbReference type="AlphaFoldDB" id="A0A1G7UQG0"/>
<keyword evidence="1" id="KW-1133">Transmembrane helix</keyword>
<keyword evidence="3" id="KW-1185">Reference proteome</keyword>
<organism evidence="2 3">
    <name type="scientific">Pelagibacterium luteolum</name>
    <dbReference type="NCBI Taxonomy" id="440168"/>
    <lineage>
        <taxon>Bacteria</taxon>
        <taxon>Pseudomonadati</taxon>
        <taxon>Pseudomonadota</taxon>
        <taxon>Alphaproteobacteria</taxon>
        <taxon>Hyphomicrobiales</taxon>
        <taxon>Devosiaceae</taxon>
        <taxon>Pelagibacterium</taxon>
    </lineage>
</organism>